<accession>A0A699XCR6</accession>
<proteinExistence type="predicted"/>
<name>A0A699XCR6_TANCI</name>
<feature type="region of interest" description="Disordered" evidence="1">
    <location>
        <begin position="35"/>
        <end position="62"/>
    </location>
</feature>
<dbReference type="EMBL" id="BKCJ011822104">
    <property type="protein sequence ID" value="GFD55808.1"/>
    <property type="molecule type" value="Genomic_DNA"/>
</dbReference>
<gene>
    <name evidence="2" type="ORF">Tci_927777</name>
</gene>
<evidence type="ECO:0000313" key="2">
    <source>
        <dbReference type="EMBL" id="GFD55808.1"/>
    </source>
</evidence>
<comment type="caution">
    <text evidence="2">The sequence shown here is derived from an EMBL/GenBank/DDBJ whole genome shotgun (WGS) entry which is preliminary data.</text>
</comment>
<organism evidence="2">
    <name type="scientific">Tanacetum cinerariifolium</name>
    <name type="common">Dalmatian daisy</name>
    <name type="synonym">Chrysanthemum cinerariifolium</name>
    <dbReference type="NCBI Taxonomy" id="118510"/>
    <lineage>
        <taxon>Eukaryota</taxon>
        <taxon>Viridiplantae</taxon>
        <taxon>Streptophyta</taxon>
        <taxon>Embryophyta</taxon>
        <taxon>Tracheophyta</taxon>
        <taxon>Spermatophyta</taxon>
        <taxon>Magnoliopsida</taxon>
        <taxon>eudicotyledons</taxon>
        <taxon>Gunneridae</taxon>
        <taxon>Pentapetalae</taxon>
        <taxon>asterids</taxon>
        <taxon>campanulids</taxon>
        <taxon>Asterales</taxon>
        <taxon>Asteraceae</taxon>
        <taxon>Asteroideae</taxon>
        <taxon>Anthemideae</taxon>
        <taxon>Anthemidinae</taxon>
        <taxon>Tanacetum</taxon>
    </lineage>
</organism>
<sequence length="84" mass="9069">MAAEKTQKGSHRWISPIRPRSRNCASASLRSWTPMSIRRRRSSSARLPRAIAGSPPPSWKNSSSALAMPACGTCFCPTRSSAPG</sequence>
<reference evidence="2" key="1">
    <citation type="journal article" date="2019" name="Sci. Rep.">
        <title>Draft genome of Tanacetum cinerariifolium, the natural source of mosquito coil.</title>
        <authorList>
            <person name="Yamashiro T."/>
            <person name="Shiraishi A."/>
            <person name="Satake H."/>
            <person name="Nakayama K."/>
        </authorList>
    </citation>
    <scope>NUCLEOTIDE SEQUENCE</scope>
</reference>
<evidence type="ECO:0000256" key="1">
    <source>
        <dbReference type="SAM" id="MobiDB-lite"/>
    </source>
</evidence>
<dbReference type="AlphaFoldDB" id="A0A699XCR6"/>
<protein>
    <submittedName>
        <fullName evidence="2">Uncharacterized protein</fullName>
    </submittedName>
</protein>